<dbReference type="OrthoDB" id="4159154at2759"/>
<dbReference type="EMBL" id="CALLCH030000012">
    <property type="protein sequence ID" value="CAI4214826.1"/>
    <property type="molecule type" value="Genomic_DNA"/>
</dbReference>
<feature type="transmembrane region" description="Helical" evidence="1">
    <location>
        <begin position="6"/>
        <end position="25"/>
    </location>
</feature>
<evidence type="ECO:0000313" key="3">
    <source>
        <dbReference type="Proteomes" id="UP000838763"/>
    </source>
</evidence>
<feature type="transmembrane region" description="Helical" evidence="1">
    <location>
        <begin position="180"/>
        <end position="208"/>
    </location>
</feature>
<keyword evidence="1" id="KW-0812">Transmembrane</keyword>
<feature type="transmembrane region" description="Helical" evidence="1">
    <location>
        <begin position="239"/>
        <end position="259"/>
    </location>
</feature>
<dbReference type="Proteomes" id="UP000838763">
    <property type="component" value="Unassembled WGS sequence"/>
</dbReference>
<dbReference type="InterPro" id="IPR052413">
    <property type="entry name" value="SUR7_domain"/>
</dbReference>
<protein>
    <recommendedName>
        <fullName evidence="4">Sur7 protein</fullName>
    </recommendedName>
</protein>
<accession>A0A9P1H2K5</accession>
<keyword evidence="1" id="KW-1133">Transmembrane helix</keyword>
<dbReference type="AlphaFoldDB" id="A0A9P1H2K5"/>
<dbReference type="PANTHER" id="PTHR28019:SF7">
    <property type="entry name" value="SUR7 PROTEIN"/>
    <property type="match status" value="1"/>
</dbReference>
<reference evidence="2" key="1">
    <citation type="submission" date="2022-11" db="EMBL/GenBank/DDBJ databases">
        <authorList>
            <person name="Scott C."/>
            <person name="Bruce N."/>
        </authorList>
    </citation>
    <scope>NUCLEOTIDE SEQUENCE</scope>
</reference>
<gene>
    <name evidence="2" type="ORF">PPNO1_LOCUS4554</name>
</gene>
<name>A0A9P1H2K5_9PEZI</name>
<evidence type="ECO:0000313" key="2">
    <source>
        <dbReference type="EMBL" id="CAI4214826.1"/>
    </source>
</evidence>
<keyword evidence="3" id="KW-1185">Reference proteome</keyword>
<feature type="transmembrane region" description="Helical" evidence="1">
    <location>
        <begin position="214"/>
        <end position="232"/>
    </location>
</feature>
<dbReference type="PANTHER" id="PTHR28019">
    <property type="entry name" value="CELL MEMBRANE PROTEIN YLR413W-RELATED"/>
    <property type="match status" value="1"/>
</dbReference>
<keyword evidence="1" id="KW-0472">Membrane</keyword>
<feature type="transmembrane region" description="Helical" evidence="1">
    <location>
        <begin position="265"/>
        <end position="285"/>
    </location>
</feature>
<proteinExistence type="predicted"/>
<evidence type="ECO:0000256" key="1">
    <source>
        <dbReference type="SAM" id="Phobius"/>
    </source>
</evidence>
<dbReference type="GO" id="GO:0031505">
    <property type="term" value="P:fungal-type cell wall organization"/>
    <property type="evidence" value="ECO:0007669"/>
    <property type="project" value="TreeGrafter"/>
</dbReference>
<dbReference type="GO" id="GO:0005886">
    <property type="term" value="C:plasma membrane"/>
    <property type="evidence" value="ECO:0007669"/>
    <property type="project" value="InterPro"/>
</dbReference>
<sequence>MQFFHIAPLVFLVAGFVLVNLTLFAGDKAGFMEEYAIVRINMSDFGKNLFSDANGSEENKDDDDDKSSVGDILSGIIDDVKDKAADTLNQVGNRIAGRLTEELGIEEWYSIHIQEFCQGNFRNGSASFDVLNCTMSRPGSRINLTEILDGEMAVGPIDLSLADFRWPAGIQRQVSKLNSALHAVFVFYVLAVALAGAAVICNAVILFLPAFTPILIIANAVLAGLASVNIGLGSTITTVMGGLVAETITDLGEFVGVTAVQGTQFLALTWVAFGVVTVAAAYWANEFRKVRKTAKMMGRWEMKEATRV</sequence>
<comment type="caution">
    <text evidence="2">The sequence shown here is derived from an EMBL/GenBank/DDBJ whole genome shotgun (WGS) entry which is preliminary data.</text>
</comment>
<dbReference type="Pfam" id="PF06687">
    <property type="entry name" value="SUR7"/>
    <property type="match status" value="1"/>
</dbReference>
<dbReference type="GO" id="GO:0051285">
    <property type="term" value="C:cell cortex of cell tip"/>
    <property type="evidence" value="ECO:0007669"/>
    <property type="project" value="TreeGrafter"/>
</dbReference>
<evidence type="ECO:0008006" key="4">
    <source>
        <dbReference type="Google" id="ProtNLM"/>
    </source>
</evidence>
<dbReference type="InterPro" id="IPR009571">
    <property type="entry name" value="SUR7/Rim9-like_fungi"/>
</dbReference>
<organism evidence="2 3">
    <name type="scientific">Parascedosporium putredinis</name>
    <dbReference type="NCBI Taxonomy" id="1442378"/>
    <lineage>
        <taxon>Eukaryota</taxon>
        <taxon>Fungi</taxon>
        <taxon>Dikarya</taxon>
        <taxon>Ascomycota</taxon>
        <taxon>Pezizomycotina</taxon>
        <taxon>Sordariomycetes</taxon>
        <taxon>Hypocreomycetidae</taxon>
        <taxon>Microascales</taxon>
        <taxon>Microascaceae</taxon>
        <taxon>Parascedosporium</taxon>
    </lineage>
</organism>